<evidence type="ECO:0000313" key="2">
    <source>
        <dbReference type="EMBL" id="MBY8880221.1"/>
    </source>
</evidence>
<proteinExistence type="predicted"/>
<dbReference type="Proteomes" id="UP000778578">
    <property type="component" value="Unassembled WGS sequence"/>
</dbReference>
<dbReference type="RefSeq" id="WP_222965020.1">
    <property type="nucleotide sequence ID" value="NZ_JAINZZ010000028.1"/>
</dbReference>
<sequence>MTTPTPPLWTLLENQPGPRWIAHRGGSLLAPENTIEALRAADQLGADAAEMDVYVVADGGLMVMHDGTVDRTTNLTGTQSTALTVPAALRGRVDAGSWFCNTWPSDLRIPVFADVCADIAPRLPLIVHCNNHGSGNPAVAEIVRQDLGGRVLVMGWWESELVAARAAGIPSLLLCPDGTPPAGQTWNGLLAAGTAYVGVDYTQTSAATITSLAAAGLRVMVYTVNSRTDYAALPKDGSVWAVISDDPWYVRGTAPMRTKDLFSAGTFFHGMSAPTDLVDYRGSFTPGATSWWGLDGTRADVTADNDSYASCRHGYLGPLASTFTVDTDLVFDSASSGTASAQLTLTVGDVPYDDHPSGSSTAANGYNVLLRQSGVIDVYKVAAGTPTKVGTVTTAAVTIGAVQHLRVQVTATSLIVTRTNAATPNSVTVSDATYRGTMYPHLGVRHASTRWSALTIS</sequence>
<evidence type="ECO:0000313" key="3">
    <source>
        <dbReference type="Proteomes" id="UP000778578"/>
    </source>
</evidence>
<feature type="domain" description="GP-PDE" evidence="1">
    <location>
        <begin position="18"/>
        <end position="254"/>
    </location>
</feature>
<comment type="caution">
    <text evidence="2">The sequence shown here is derived from an EMBL/GenBank/DDBJ whole genome shotgun (WGS) entry which is preliminary data.</text>
</comment>
<dbReference type="InterPro" id="IPR017946">
    <property type="entry name" value="PLC-like_Pdiesterase_TIM-brl"/>
</dbReference>
<gene>
    <name evidence="2" type="ORF">K7862_21660</name>
</gene>
<dbReference type="PROSITE" id="PS51704">
    <property type="entry name" value="GP_PDE"/>
    <property type="match status" value="1"/>
</dbReference>
<dbReference type="InterPro" id="IPR030395">
    <property type="entry name" value="GP_PDE_dom"/>
</dbReference>
<organism evidence="2 3">
    <name type="scientific">Actinacidiphila acidipaludis</name>
    <dbReference type="NCBI Taxonomy" id="2873382"/>
    <lineage>
        <taxon>Bacteria</taxon>
        <taxon>Bacillati</taxon>
        <taxon>Actinomycetota</taxon>
        <taxon>Actinomycetes</taxon>
        <taxon>Kitasatosporales</taxon>
        <taxon>Streptomycetaceae</taxon>
        <taxon>Actinacidiphila</taxon>
    </lineage>
</organism>
<name>A0ABS7QAS5_9ACTN</name>
<keyword evidence="3" id="KW-1185">Reference proteome</keyword>
<evidence type="ECO:0000259" key="1">
    <source>
        <dbReference type="PROSITE" id="PS51704"/>
    </source>
</evidence>
<dbReference type="Gene3D" id="3.20.20.190">
    <property type="entry name" value="Phosphatidylinositol (PI) phosphodiesterase"/>
    <property type="match status" value="1"/>
</dbReference>
<dbReference type="PANTHER" id="PTHR46211:SF1">
    <property type="entry name" value="GLYCEROPHOSPHODIESTER PHOSPHODIESTERASE, CYTOPLASMIC"/>
    <property type="match status" value="1"/>
</dbReference>
<dbReference type="PANTHER" id="PTHR46211">
    <property type="entry name" value="GLYCEROPHOSPHORYL DIESTER PHOSPHODIESTERASE"/>
    <property type="match status" value="1"/>
</dbReference>
<protein>
    <submittedName>
        <fullName evidence="2">Glycerophosphodiester phosphodiesterase</fullName>
    </submittedName>
</protein>
<accession>A0ABS7QAS5</accession>
<reference evidence="2 3" key="1">
    <citation type="submission" date="2021-08" db="EMBL/GenBank/DDBJ databases">
        <title>WGS of actinomycetes from Thailand.</title>
        <authorList>
            <person name="Thawai C."/>
        </authorList>
    </citation>
    <scope>NUCLEOTIDE SEQUENCE [LARGE SCALE GENOMIC DNA]</scope>
    <source>
        <strain evidence="2 3">PLK6-54</strain>
    </source>
</reference>
<dbReference type="EMBL" id="JAINZZ010000028">
    <property type="protein sequence ID" value="MBY8880221.1"/>
    <property type="molecule type" value="Genomic_DNA"/>
</dbReference>
<dbReference type="SUPFAM" id="SSF51695">
    <property type="entry name" value="PLC-like phosphodiesterases"/>
    <property type="match status" value="1"/>
</dbReference>
<dbReference type="Pfam" id="PF03009">
    <property type="entry name" value="GDPD"/>
    <property type="match status" value="1"/>
</dbReference>